<protein>
    <recommendedName>
        <fullName evidence="5">Short chain dehydrogenase</fullName>
    </recommendedName>
</protein>
<accession>A0A010Z7S8</accession>
<evidence type="ECO:0000313" key="3">
    <source>
        <dbReference type="EMBL" id="EXG83318.1"/>
    </source>
</evidence>
<dbReference type="NCBIfam" id="NF005754">
    <property type="entry name" value="PRK07578.1"/>
    <property type="match status" value="1"/>
</dbReference>
<organism evidence="3 4">
    <name type="scientific">Saccharibacillus sacchari DSM 19268</name>
    <dbReference type="NCBI Taxonomy" id="915437"/>
    <lineage>
        <taxon>Bacteria</taxon>
        <taxon>Bacillati</taxon>
        <taxon>Bacillota</taxon>
        <taxon>Bacilli</taxon>
        <taxon>Bacillales</taxon>
        <taxon>Paenibacillaceae</taxon>
        <taxon>Saccharibacillus</taxon>
    </lineage>
</organism>
<dbReference type="Proteomes" id="UP000053380">
    <property type="component" value="Unassembled WGS sequence"/>
</dbReference>
<comment type="caution">
    <text evidence="3">The sequence shown here is derived from an EMBL/GenBank/DDBJ whole genome shotgun (WGS) entry which is preliminary data.</text>
</comment>
<dbReference type="InterPro" id="IPR036291">
    <property type="entry name" value="NAD(P)-bd_dom_sf"/>
</dbReference>
<dbReference type="SUPFAM" id="SSF51735">
    <property type="entry name" value="NAD(P)-binding Rossmann-fold domains"/>
    <property type="match status" value="1"/>
</dbReference>
<dbReference type="InterPro" id="IPR051122">
    <property type="entry name" value="SDR_DHRS6-like"/>
</dbReference>
<comment type="similarity">
    <text evidence="1">Belongs to the short-chain dehydrogenases/reductases (SDR) family.</text>
</comment>
<evidence type="ECO:0008006" key="5">
    <source>
        <dbReference type="Google" id="ProtNLM"/>
    </source>
</evidence>
<dbReference type="PANTHER" id="PTHR43477">
    <property type="entry name" value="DIHYDROANTICAPSIN 7-DEHYDROGENASE"/>
    <property type="match status" value="1"/>
</dbReference>
<dbReference type="RefSeq" id="WP_037282703.1">
    <property type="nucleotide sequence ID" value="NZ_KK073875.1"/>
</dbReference>
<dbReference type="PRINTS" id="PR00081">
    <property type="entry name" value="GDHRDH"/>
</dbReference>
<keyword evidence="4" id="KW-1185">Reference proteome</keyword>
<sequence length="202" mass="21626">MAKALVIGGEGTLGSAIVAKLKEHNIETFTAGRSTGDYKVDMTDTSSISALFDEVGELDHVIIAAGSTHYDAVPDLTPENNLKSINNKLLGQVNTVLLGQHKLKDNGSFTLVSGILKDYPIPRGASSSMVNGAIDAFVQAAALELPRGIRLNSVSPGLLTESAEKYADFFKGFNPVPAERVANYFVRSVLGIESGRTYYIYE</sequence>
<dbReference type="GO" id="GO:0016491">
    <property type="term" value="F:oxidoreductase activity"/>
    <property type="evidence" value="ECO:0007669"/>
    <property type="project" value="UniProtKB-KW"/>
</dbReference>
<evidence type="ECO:0000313" key="4">
    <source>
        <dbReference type="Proteomes" id="UP000053380"/>
    </source>
</evidence>
<dbReference type="EMBL" id="JFBU01000001">
    <property type="protein sequence ID" value="EXG83318.1"/>
    <property type="molecule type" value="Genomic_DNA"/>
</dbReference>
<dbReference type="HOGENOM" id="CLU_091006_0_0_9"/>
<dbReference type="PANTHER" id="PTHR43477:SF1">
    <property type="entry name" value="DIHYDROANTICAPSIN 7-DEHYDROGENASE"/>
    <property type="match status" value="1"/>
</dbReference>
<dbReference type="InterPro" id="IPR002347">
    <property type="entry name" value="SDR_fam"/>
</dbReference>
<evidence type="ECO:0000256" key="1">
    <source>
        <dbReference type="ARBA" id="ARBA00006484"/>
    </source>
</evidence>
<dbReference type="CDD" id="cd11731">
    <property type="entry name" value="Lin1944_like_SDR_c"/>
    <property type="match status" value="1"/>
</dbReference>
<dbReference type="Gene3D" id="3.40.50.720">
    <property type="entry name" value="NAD(P)-binding Rossmann-like Domain"/>
    <property type="match status" value="1"/>
</dbReference>
<dbReference type="AlphaFoldDB" id="A0A010Z7S8"/>
<reference evidence="3 4" key="1">
    <citation type="submission" date="2013-07" db="EMBL/GenBank/DDBJ databases">
        <authorList>
            <consortium name="DOE Joint Genome Institute"/>
            <person name="Anderson I."/>
            <person name="Huntemann M."/>
            <person name="Han J."/>
            <person name="Chen A."/>
            <person name="Kyrpides N."/>
            <person name="Mavromatis K."/>
            <person name="Markowitz V."/>
            <person name="Palaniappan K."/>
            <person name="Ivanova N."/>
            <person name="Schaumberg A."/>
            <person name="Pati A."/>
            <person name="Liolios K."/>
            <person name="Nordberg H.P."/>
            <person name="Cantor M.N."/>
            <person name="Hua S.X."/>
            <person name="Woyke T."/>
        </authorList>
    </citation>
    <scope>NUCLEOTIDE SEQUENCE [LARGE SCALE GENOMIC DNA]</scope>
    <source>
        <strain evidence="3 4">DSM 19268</strain>
    </source>
</reference>
<name>A0A010Z7S8_9BACL</name>
<gene>
    <name evidence="3" type="ORF">SacsacDRAFT_0284</name>
</gene>
<proteinExistence type="inferred from homology"/>
<dbReference type="OrthoDB" id="9787486at2"/>
<dbReference type="Pfam" id="PF13561">
    <property type="entry name" value="adh_short_C2"/>
    <property type="match status" value="1"/>
</dbReference>
<keyword evidence="2" id="KW-0560">Oxidoreductase</keyword>
<evidence type="ECO:0000256" key="2">
    <source>
        <dbReference type="ARBA" id="ARBA00023002"/>
    </source>
</evidence>